<dbReference type="Pfam" id="PF02397">
    <property type="entry name" value="Bac_transf"/>
    <property type="match status" value="1"/>
</dbReference>
<keyword evidence="2" id="KW-0812">Transmembrane</keyword>
<accession>A0A1F7KFK0</accession>
<reference evidence="4 5" key="1">
    <citation type="journal article" date="2016" name="Nat. Commun.">
        <title>Thousands of microbial genomes shed light on interconnected biogeochemical processes in an aquifer system.</title>
        <authorList>
            <person name="Anantharaman K."/>
            <person name="Brown C.T."/>
            <person name="Hug L.A."/>
            <person name="Sharon I."/>
            <person name="Castelle C.J."/>
            <person name="Probst A.J."/>
            <person name="Thomas B.C."/>
            <person name="Singh A."/>
            <person name="Wilkins M.J."/>
            <person name="Karaoz U."/>
            <person name="Brodie E.L."/>
            <person name="Williams K.H."/>
            <person name="Hubbard S.S."/>
            <person name="Banfield J.F."/>
        </authorList>
    </citation>
    <scope>NUCLEOTIDE SEQUENCE [LARGE SCALE GENOMIC DNA]</scope>
</reference>
<keyword evidence="2" id="KW-0472">Membrane</keyword>
<name>A0A1F7KFK0_9BACT</name>
<comment type="caution">
    <text evidence="4">The sequence shown here is derived from an EMBL/GenBank/DDBJ whole genome shotgun (WGS) entry which is preliminary data.</text>
</comment>
<evidence type="ECO:0000313" key="4">
    <source>
        <dbReference type="EMBL" id="OGK66627.1"/>
    </source>
</evidence>
<comment type="similarity">
    <text evidence="1">Belongs to the bacterial sugar transferase family.</text>
</comment>
<feature type="transmembrane region" description="Helical" evidence="2">
    <location>
        <begin position="21"/>
        <end position="43"/>
    </location>
</feature>
<evidence type="ECO:0000256" key="2">
    <source>
        <dbReference type="SAM" id="Phobius"/>
    </source>
</evidence>
<evidence type="ECO:0000313" key="5">
    <source>
        <dbReference type="Proteomes" id="UP000178450"/>
    </source>
</evidence>
<dbReference type="PANTHER" id="PTHR30576">
    <property type="entry name" value="COLANIC BIOSYNTHESIS UDP-GLUCOSE LIPID CARRIER TRANSFERASE"/>
    <property type="match status" value="1"/>
</dbReference>
<protein>
    <recommendedName>
        <fullName evidence="3">Bacterial sugar transferase domain-containing protein</fullName>
    </recommendedName>
</protein>
<dbReference type="PANTHER" id="PTHR30576:SF10">
    <property type="entry name" value="SLL5057 PROTEIN"/>
    <property type="match status" value="1"/>
</dbReference>
<dbReference type="GO" id="GO:0016780">
    <property type="term" value="F:phosphotransferase activity, for other substituted phosphate groups"/>
    <property type="evidence" value="ECO:0007669"/>
    <property type="project" value="TreeGrafter"/>
</dbReference>
<feature type="domain" description="Bacterial sugar transferase" evidence="3">
    <location>
        <begin position="17"/>
        <end position="216"/>
    </location>
</feature>
<proteinExistence type="inferred from homology"/>
<dbReference type="Proteomes" id="UP000178450">
    <property type="component" value="Unassembled WGS sequence"/>
</dbReference>
<dbReference type="InterPro" id="IPR003362">
    <property type="entry name" value="Bact_transf"/>
</dbReference>
<dbReference type="EMBL" id="MGBG01000005">
    <property type="protein sequence ID" value="OGK66627.1"/>
    <property type="molecule type" value="Genomic_DNA"/>
</dbReference>
<keyword evidence="2" id="KW-1133">Transmembrane helix</keyword>
<sequence length="222" mass="25983">MPKGNLFYGEIYARTTKRVMDLILGIILTLVFLPICLIIAILIKLDSSGPVFADTPSRVGRHGKKFKMFKFRSMIRNAHQMLREDPKFKELYQEYKRSSYKLYHDPRVTRFGKFIRKYSLDEVPQFLNMLRGDMSLVGPRAYYPDEIKEQLKKHPIAKNYLDTALQVKPGITGFWQVYGRSEVHFDKRIKMDAEYVKNISLWYDIKIIIKTPYAMVSGKGAI</sequence>
<organism evidence="4 5">
    <name type="scientific">Candidatus Roizmanbacteria bacterium RIFOXYA1_FULL_41_12</name>
    <dbReference type="NCBI Taxonomy" id="1802082"/>
    <lineage>
        <taxon>Bacteria</taxon>
        <taxon>Candidatus Roizmaniibacteriota</taxon>
    </lineage>
</organism>
<dbReference type="AlphaFoldDB" id="A0A1F7KFK0"/>
<evidence type="ECO:0000259" key="3">
    <source>
        <dbReference type="Pfam" id="PF02397"/>
    </source>
</evidence>
<evidence type="ECO:0000256" key="1">
    <source>
        <dbReference type="ARBA" id="ARBA00006464"/>
    </source>
</evidence>
<gene>
    <name evidence="4" type="ORF">A2209_00035</name>
</gene>